<reference evidence="2" key="1">
    <citation type="journal article" date="2015" name="PLoS Genet.">
        <title>The dynamic genome and transcriptome of the human fungal pathogen Blastomyces and close relative Emmonsia.</title>
        <authorList>
            <person name="Munoz J.F."/>
            <person name="Gauthier G.M."/>
            <person name="Desjardins C.A."/>
            <person name="Gallo J.E."/>
            <person name="Holder J."/>
            <person name="Sullivan T.D."/>
            <person name="Marty A.J."/>
            <person name="Carmen J.C."/>
            <person name="Chen Z."/>
            <person name="Ding L."/>
            <person name="Gujja S."/>
            <person name="Magrini V."/>
            <person name="Misas E."/>
            <person name="Mitreva M."/>
            <person name="Priest M."/>
            <person name="Saif S."/>
            <person name="Whiston E.A."/>
            <person name="Young S."/>
            <person name="Zeng Q."/>
            <person name="Goldman W.E."/>
            <person name="Mardis E.R."/>
            <person name="Taylor J.W."/>
            <person name="McEwen J.G."/>
            <person name="Clay O.K."/>
            <person name="Klein B.S."/>
            <person name="Cuomo C.A."/>
        </authorList>
    </citation>
    <scope>NUCLEOTIDE SEQUENCE [LARGE SCALE GENOMIC DNA]</scope>
    <source>
        <strain evidence="2">SLH14081</strain>
    </source>
</reference>
<name>A0A179UNI6_BLAGS</name>
<proteinExistence type="predicted"/>
<dbReference type="EMBL" id="GG657458">
    <property type="protein sequence ID" value="OAT09645.1"/>
    <property type="molecule type" value="Genomic_DNA"/>
</dbReference>
<dbReference type="Proteomes" id="UP000002038">
    <property type="component" value="Unassembled WGS sequence"/>
</dbReference>
<evidence type="ECO:0000313" key="1">
    <source>
        <dbReference type="EMBL" id="OAT09645.1"/>
    </source>
</evidence>
<keyword evidence="2" id="KW-1185">Reference proteome</keyword>
<evidence type="ECO:0000313" key="2">
    <source>
        <dbReference type="Proteomes" id="UP000002038"/>
    </source>
</evidence>
<organism evidence="1 2">
    <name type="scientific">Blastomyces gilchristii (strain SLH14081)</name>
    <name type="common">Blastomyces dermatitidis</name>
    <dbReference type="NCBI Taxonomy" id="559298"/>
    <lineage>
        <taxon>Eukaryota</taxon>
        <taxon>Fungi</taxon>
        <taxon>Dikarya</taxon>
        <taxon>Ascomycota</taxon>
        <taxon>Pezizomycotina</taxon>
        <taxon>Eurotiomycetes</taxon>
        <taxon>Eurotiomycetidae</taxon>
        <taxon>Onygenales</taxon>
        <taxon>Ajellomycetaceae</taxon>
        <taxon>Blastomyces</taxon>
    </lineage>
</organism>
<gene>
    <name evidence="1" type="ORF">BDBG_05382</name>
</gene>
<protein>
    <submittedName>
        <fullName evidence="1">Uncharacterized protein</fullName>
    </submittedName>
</protein>
<dbReference type="RefSeq" id="XP_031578938.1">
    <property type="nucleotide sequence ID" value="XM_031722123.1"/>
</dbReference>
<accession>A0A179UNI6</accession>
<dbReference type="VEuPathDB" id="FungiDB:BDBG_05382"/>
<feature type="non-terminal residue" evidence="1">
    <location>
        <position position="1"/>
    </location>
</feature>
<dbReference type="GeneID" id="42528140"/>
<dbReference type="KEGG" id="bgh:BDBG_05382"/>
<sequence>HITTTPPPATTTYAVADTTATSSSNTWQNIHRKGGKIQNTKEWSRKPRYVCNNRRTQDEGKLTSPGVLWNPGQVKSPLIILLTHSSAQPVWMREGFQGVDVLPPSPTL</sequence>
<dbReference type="AlphaFoldDB" id="A0A179UNI6"/>